<reference evidence="1" key="1">
    <citation type="submission" date="2021-04" db="EMBL/GenBank/DDBJ databases">
        <title>Genome based classification of Actinospica acidithermotolerans sp. nov., an actinobacterium isolated from an Indonesian hot spring.</title>
        <authorList>
            <person name="Kusuma A.B."/>
            <person name="Putra K.E."/>
            <person name="Nafisah S."/>
            <person name="Loh J."/>
            <person name="Nouioui I."/>
            <person name="Goodfellow M."/>
        </authorList>
    </citation>
    <scope>NUCLEOTIDE SEQUENCE</scope>
    <source>
        <strain evidence="1">CSCA 57</strain>
    </source>
</reference>
<dbReference type="Pfam" id="PF13646">
    <property type="entry name" value="HEAT_2"/>
    <property type="match status" value="1"/>
</dbReference>
<sequence>MSTLPIPAELLDELLDYDDEDEESSATHFDRMEDVFARLETTANRLGLAEAFWAEPEEPVRALGFDLLAVQAHQFDWHVQPLIDAAAAVRLDGMAVAGVRLRRAAANALACVLEDARVLEPLLRFAADPDAGVRWQVARGVPSVVDPLPPDAVRVLSAMLRDEDSDVRDWAAFALGSRENDTPELRDALARLLFDVDPDTAGEAASALARRKDPRVLPVLRQMLTEPDVGHLYFEAAAELADPELLPLLEQLEAGGVTDRMLRTAIEACGGAAD</sequence>
<accession>A0A941EVN8</accession>
<dbReference type="InterPro" id="IPR011989">
    <property type="entry name" value="ARM-like"/>
</dbReference>
<dbReference type="AlphaFoldDB" id="A0A941EVN8"/>
<proteinExistence type="predicted"/>
<gene>
    <name evidence="1" type="ORF">KDL01_28680</name>
</gene>
<dbReference type="Proteomes" id="UP000675781">
    <property type="component" value="Unassembled WGS sequence"/>
</dbReference>
<evidence type="ECO:0000313" key="2">
    <source>
        <dbReference type="Proteomes" id="UP000675781"/>
    </source>
</evidence>
<evidence type="ECO:0000313" key="1">
    <source>
        <dbReference type="EMBL" id="MBR7837288.1"/>
    </source>
</evidence>
<dbReference type="EMBL" id="JAGSOG010000193">
    <property type="protein sequence ID" value="MBR7837288.1"/>
    <property type="molecule type" value="Genomic_DNA"/>
</dbReference>
<dbReference type="Gene3D" id="1.25.10.10">
    <property type="entry name" value="Leucine-rich Repeat Variant"/>
    <property type="match status" value="1"/>
</dbReference>
<dbReference type="RefSeq" id="WP_212531755.1">
    <property type="nucleotide sequence ID" value="NZ_JAGSOG010000193.1"/>
</dbReference>
<name>A0A941EVN8_9ACTN</name>
<protein>
    <submittedName>
        <fullName evidence="1">HEAT repeat domain-containing protein</fullName>
    </submittedName>
</protein>
<keyword evidence="2" id="KW-1185">Reference proteome</keyword>
<dbReference type="SUPFAM" id="SSF48371">
    <property type="entry name" value="ARM repeat"/>
    <property type="match status" value="1"/>
</dbReference>
<organism evidence="1 2">
    <name type="scientific">Actinospica durhamensis</name>
    <dbReference type="NCBI Taxonomy" id="1508375"/>
    <lineage>
        <taxon>Bacteria</taxon>
        <taxon>Bacillati</taxon>
        <taxon>Actinomycetota</taxon>
        <taxon>Actinomycetes</taxon>
        <taxon>Catenulisporales</taxon>
        <taxon>Actinospicaceae</taxon>
        <taxon>Actinospica</taxon>
    </lineage>
</organism>
<dbReference type="InterPro" id="IPR016024">
    <property type="entry name" value="ARM-type_fold"/>
</dbReference>
<comment type="caution">
    <text evidence="1">The sequence shown here is derived from an EMBL/GenBank/DDBJ whole genome shotgun (WGS) entry which is preliminary data.</text>
</comment>